<dbReference type="EMBL" id="VJMH01005224">
    <property type="protein sequence ID" value="KAF0698691.1"/>
    <property type="molecule type" value="Genomic_DNA"/>
</dbReference>
<feature type="region of interest" description="Disordered" evidence="1">
    <location>
        <begin position="206"/>
        <end position="239"/>
    </location>
</feature>
<gene>
    <name evidence="3" type="primary">Aste57867_10691</name>
    <name evidence="2" type="ORF">As57867_010651</name>
    <name evidence="3" type="ORF">ASTE57867_10691</name>
</gene>
<reference evidence="2" key="2">
    <citation type="submission" date="2019-06" db="EMBL/GenBank/DDBJ databases">
        <title>Genomics analysis of Aphanomyces spp. identifies a new class of oomycete effector associated with host adaptation.</title>
        <authorList>
            <person name="Gaulin E."/>
        </authorList>
    </citation>
    <scope>NUCLEOTIDE SEQUENCE</scope>
    <source>
        <strain evidence="2">CBS 578.67</strain>
    </source>
</reference>
<keyword evidence="4" id="KW-1185">Reference proteome</keyword>
<dbReference type="Proteomes" id="UP000332933">
    <property type="component" value="Unassembled WGS sequence"/>
</dbReference>
<dbReference type="EMBL" id="CAADRA010005245">
    <property type="protein sequence ID" value="VFT87561.1"/>
    <property type="molecule type" value="Genomic_DNA"/>
</dbReference>
<evidence type="ECO:0000256" key="1">
    <source>
        <dbReference type="SAM" id="MobiDB-lite"/>
    </source>
</evidence>
<protein>
    <submittedName>
        <fullName evidence="3">Aste57867_10691 protein</fullName>
    </submittedName>
</protein>
<sequence length="484" mass="53727">MPGIECLGCRTDNPPTAVACIQCNAPMPNDKKKIRMLYKQLLALHERFAKVDADGIGAREAALHDRDRALQAQEKRCQDVMEEIQIIAMALQDEKHQRERMTSDPSFDDKEALRAAWEEFRVKEKMLQAAKSIANAAAVAESQRLEAMKTEFDRRNMALAEEQATWAVTKQGIADNALAQVASLKKKVDLLKQKLKMEKIGKASSDVASLTQRTPPTSGDEIKRFKGSTAPHQASSTIDDMPTSEVARLKQKIATLQRTLASEHDIMTKRCKQVPALKKQIQDLKAMMGREQQHAAAVQHDLEQQIAQLNGSFAAEKQALLTCQVDYQKQIAALKHNLMQGARTMAQDAALPLRLTVLENERTRLVADAAAQQADFDVALQQWAAEKSEWQSKVAASDLNVASLGRSLANALQELDALKRDKGGHAFAIASERHRAQTQIACLASERHRFLAEQTIHERQVAELTTSLAAAQAELHSVRQELTK</sequence>
<name>A0A485KR43_9STRA</name>
<dbReference type="AlphaFoldDB" id="A0A485KR43"/>
<evidence type="ECO:0000313" key="2">
    <source>
        <dbReference type="EMBL" id="KAF0698691.1"/>
    </source>
</evidence>
<accession>A0A485KR43</accession>
<evidence type="ECO:0000313" key="3">
    <source>
        <dbReference type="EMBL" id="VFT87561.1"/>
    </source>
</evidence>
<organism evidence="3 4">
    <name type="scientific">Aphanomyces stellatus</name>
    <dbReference type="NCBI Taxonomy" id="120398"/>
    <lineage>
        <taxon>Eukaryota</taxon>
        <taxon>Sar</taxon>
        <taxon>Stramenopiles</taxon>
        <taxon>Oomycota</taxon>
        <taxon>Saprolegniomycetes</taxon>
        <taxon>Saprolegniales</taxon>
        <taxon>Verrucalvaceae</taxon>
        <taxon>Aphanomyces</taxon>
    </lineage>
</organism>
<reference evidence="3 4" key="1">
    <citation type="submission" date="2019-03" db="EMBL/GenBank/DDBJ databases">
        <authorList>
            <person name="Gaulin E."/>
            <person name="Dumas B."/>
        </authorList>
    </citation>
    <scope>NUCLEOTIDE SEQUENCE [LARGE SCALE GENOMIC DNA]</scope>
    <source>
        <strain evidence="3">CBS 568.67</strain>
    </source>
</reference>
<evidence type="ECO:0000313" key="4">
    <source>
        <dbReference type="Proteomes" id="UP000332933"/>
    </source>
</evidence>
<proteinExistence type="predicted"/>
<feature type="compositionally biased region" description="Polar residues" evidence="1">
    <location>
        <begin position="206"/>
        <end position="217"/>
    </location>
</feature>